<organism evidence="1 2">
    <name type="scientific">Zoogloea dura</name>
    <dbReference type="NCBI Taxonomy" id="2728840"/>
    <lineage>
        <taxon>Bacteria</taxon>
        <taxon>Pseudomonadati</taxon>
        <taxon>Pseudomonadota</taxon>
        <taxon>Betaproteobacteria</taxon>
        <taxon>Rhodocyclales</taxon>
        <taxon>Zoogloeaceae</taxon>
        <taxon>Zoogloea</taxon>
    </lineage>
</organism>
<evidence type="ECO:0000313" key="2">
    <source>
        <dbReference type="Proteomes" id="UP000580043"/>
    </source>
</evidence>
<dbReference type="Proteomes" id="UP000580043">
    <property type="component" value="Unassembled WGS sequence"/>
</dbReference>
<dbReference type="SUPFAM" id="SSF53335">
    <property type="entry name" value="S-adenosyl-L-methionine-dependent methyltransferases"/>
    <property type="match status" value="1"/>
</dbReference>
<dbReference type="EMBL" id="JABBGA010000002">
    <property type="protein sequence ID" value="NML24987.1"/>
    <property type="molecule type" value="Genomic_DNA"/>
</dbReference>
<reference evidence="1 2" key="1">
    <citation type="submission" date="2020-04" db="EMBL/GenBank/DDBJ databases">
        <title>Zoogloea sp. G-4-1-14 isolated from soil.</title>
        <authorList>
            <person name="Dahal R.H."/>
        </authorList>
    </citation>
    <scope>NUCLEOTIDE SEQUENCE [LARGE SCALE GENOMIC DNA]</scope>
    <source>
        <strain evidence="1 2">G-4-1-14</strain>
    </source>
</reference>
<keyword evidence="1" id="KW-0808">Transferase</keyword>
<gene>
    <name evidence="1" type="ORF">HHL15_04500</name>
</gene>
<protein>
    <submittedName>
        <fullName evidence="1">Class I SAM-dependent methyltransferase</fullName>
    </submittedName>
</protein>
<dbReference type="GO" id="GO:0032259">
    <property type="term" value="P:methylation"/>
    <property type="evidence" value="ECO:0007669"/>
    <property type="project" value="UniProtKB-KW"/>
</dbReference>
<accession>A0A848FYH4</accession>
<dbReference type="Pfam" id="PF13578">
    <property type="entry name" value="Methyltransf_24"/>
    <property type="match status" value="1"/>
</dbReference>
<dbReference type="RefSeq" id="WP_169144622.1">
    <property type="nucleotide sequence ID" value="NZ_JABBGA010000002.1"/>
</dbReference>
<comment type="caution">
    <text evidence="1">The sequence shown here is derived from an EMBL/GenBank/DDBJ whole genome shotgun (WGS) entry which is preliminary data.</text>
</comment>
<dbReference type="Gene3D" id="3.40.50.150">
    <property type="entry name" value="Vaccinia Virus protein VP39"/>
    <property type="match status" value="1"/>
</dbReference>
<keyword evidence="1" id="KW-0489">Methyltransferase</keyword>
<dbReference type="AlphaFoldDB" id="A0A848FYH4"/>
<dbReference type="GO" id="GO:0008168">
    <property type="term" value="F:methyltransferase activity"/>
    <property type="evidence" value="ECO:0007669"/>
    <property type="project" value="UniProtKB-KW"/>
</dbReference>
<sequence length="370" mass="40818">MSTQRLLVFPSSIDSARPFMRVARSLGFEIIGADSIQGGVASPDEDRHIHLPFITDERFDAAFFDSLAELGISHVHAPHHGVWWHLNKLREQPGKAFFLCAPHPFDSHWEAFSPSLDWAESQTTEALARALPTPPRGLAASLTASQLAGLHRRFLQTPGETDEDKLSGLCTIARIAPVGDVVEIGSLFGRSALALSWLASHYRIGSTLCVDPWNLDDLTDQGPAAKILHDEPRSLDCEKIFRNFMATAASSPGASYIRAPSERAIGTYAKAAEAGRYHAEGLDPVPIRGQIALLHIDGNHRYDHVCADIANWTPYLADHGWLMLDDYIWSFGDGPRRAGDELLTSGDYDHAFVLSDTLFLRRAPNTAHRR</sequence>
<dbReference type="InterPro" id="IPR029063">
    <property type="entry name" value="SAM-dependent_MTases_sf"/>
</dbReference>
<keyword evidence="2" id="KW-1185">Reference proteome</keyword>
<evidence type="ECO:0000313" key="1">
    <source>
        <dbReference type="EMBL" id="NML24987.1"/>
    </source>
</evidence>
<proteinExistence type="predicted"/>
<name>A0A848FYH4_9RHOO</name>